<feature type="signal peptide" evidence="8">
    <location>
        <begin position="1"/>
        <end position="17"/>
    </location>
</feature>
<comment type="subcellular location">
    <subcellularLocation>
        <location evidence="1">Cell outer membrane</location>
        <topology evidence="1">Lipid-anchor</topology>
    </subcellularLocation>
</comment>
<accession>A0A7W8UC26</accession>
<evidence type="ECO:0000256" key="8">
    <source>
        <dbReference type="SAM" id="SignalP"/>
    </source>
</evidence>
<evidence type="ECO:0008006" key="11">
    <source>
        <dbReference type="Google" id="ProtNLM"/>
    </source>
</evidence>
<evidence type="ECO:0000256" key="4">
    <source>
        <dbReference type="ARBA" id="ARBA00023139"/>
    </source>
</evidence>
<dbReference type="EMBL" id="JACHBK010000004">
    <property type="protein sequence ID" value="MBB5535350.1"/>
    <property type="molecule type" value="Genomic_DNA"/>
</dbReference>
<evidence type="ECO:0000256" key="1">
    <source>
        <dbReference type="ARBA" id="ARBA00004459"/>
    </source>
</evidence>
<keyword evidence="5" id="KW-0998">Cell outer membrane</keyword>
<protein>
    <recommendedName>
        <fullName evidence="11">Outer membrane lipoprotein</fullName>
    </recommendedName>
</protein>
<dbReference type="PROSITE" id="PS51257">
    <property type="entry name" value="PROKAR_LIPOPROTEIN"/>
    <property type="match status" value="1"/>
</dbReference>
<comment type="caution">
    <text evidence="9">The sequence shown here is derived from an EMBL/GenBank/DDBJ whole genome shotgun (WGS) entry which is preliminary data.</text>
</comment>
<name>A0A7W8UC26_9HYPH</name>
<dbReference type="AlphaFoldDB" id="A0A7W8UC26"/>
<evidence type="ECO:0000256" key="2">
    <source>
        <dbReference type="ARBA" id="ARBA00022729"/>
    </source>
</evidence>
<comment type="similarity">
    <text evidence="7">Belongs to the rhizobiaceae omp10 lipoprotein family.</text>
</comment>
<evidence type="ECO:0000256" key="6">
    <source>
        <dbReference type="ARBA" id="ARBA00023288"/>
    </source>
</evidence>
<dbReference type="RefSeq" id="WP_018327921.1">
    <property type="nucleotide sequence ID" value="NZ_JACHBK010000004.1"/>
</dbReference>
<evidence type="ECO:0000256" key="3">
    <source>
        <dbReference type="ARBA" id="ARBA00023136"/>
    </source>
</evidence>
<feature type="chain" id="PRO_5031168134" description="Outer membrane lipoprotein" evidence="8">
    <location>
        <begin position="18"/>
        <end position="121"/>
    </location>
</feature>
<dbReference type="Proteomes" id="UP000585507">
    <property type="component" value="Unassembled WGS sequence"/>
</dbReference>
<dbReference type="InterPro" id="IPR049857">
    <property type="entry name" value="Omp10-like"/>
</dbReference>
<sequence>MKPITILTLLSAAAALASCMGPREVRQQPPAQMAPAGVEGAWTDPNGLVSTFAGGQFQTRTSDTNTQMASGTYTTTGNVTQINLYSNLKQTTSLVNCALVTPNQLNCTSESGAQFSLVRKS</sequence>
<keyword evidence="3" id="KW-0472">Membrane</keyword>
<keyword evidence="6" id="KW-0449">Lipoprotein</keyword>
<evidence type="ECO:0000256" key="7">
    <source>
        <dbReference type="ARBA" id="ARBA00044505"/>
    </source>
</evidence>
<proteinExistence type="inferred from homology"/>
<dbReference type="Pfam" id="PF26368">
    <property type="entry name" value="OMP10"/>
    <property type="match status" value="1"/>
</dbReference>
<keyword evidence="2 8" id="KW-0732">Signal</keyword>
<evidence type="ECO:0000256" key="5">
    <source>
        <dbReference type="ARBA" id="ARBA00023237"/>
    </source>
</evidence>
<gene>
    <name evidence="9" type="ORF">GGD55_002044</name>
</gene>
<organism evidence="9 10">
    <name type="scientific">Rhizobium giardinii</name>
    <dbReference type="NCBI Taxonomy" id="56731"/>
    <lineage>
        <taxon>Bacteria</taxon>
        <taxon>Pseudomonadati</taxon>
        <taxon>Pseudomonadota</taxon>
        <taxon>Alphaproteobacteria</taxon>
        <taxon>Hyphomicrobiales</taxon>
        <taxon>Rhizobiaceae</taxon>
        <taxon>Rhizobium/Agrobacterium group</taxon>
        <taxon>Rhizobium</taxon>
    </lineage>
</organism>
<evidence type="ECO:0000313" key="10">
    <source>
        <dbReference type="Proteomes" id="UP000585507"/>
    </source>
</evidence>
<keyword evidence="10" id="KW-1185">Reference proteome</keyword>
<evidence type="ECO:0000313" key="9">
    <source>
        <dbReference type="EMBL" id="MBB5535350.1"/>
    </source>
</evidence>
<reference evidence="9 10" key="1">
    <citation type="submission" date="2020-08" db="EMBL/GenBank/DDBJ databases">
        <title>Genomic Encyclopedia of Type Strains, Phase IV (KMG-V): Genome sequencing to study the core and pangenomes of soil and plant-associated prokaryotes.</title>
        <authorList>
            <person name="Whitman W."/>
        </authorList>
    </citation>
    <scope>NUCLEOTIDE SEQUENCE [LARGE SCALE GENOMIC DNA]</scope>
    <source>
        <strain evidence="9 10">SEMIA 4084</strain>
    </source>
</reference>
<keyword evidence="4" id="KW-0564">Palmitate</keyword>